<dbReference type="RefSeq" id="WP_238053595.1">
    <property type="nucleotide sequence ID" value="NZ_JAKNGE010000012.1"/>
</dbReference>
<dbReference type="EMBL" id="JAKNGE010000012">
    <property type="protein sequence ID" value="MCG4746051.1"/>
    <property type="molecule type" value="Genomic_DNA"/>
</dbReference>
<dbReference type="AlphaFoldDB" id="A0AAW5BXR1"/>
<dbReference type="Proteomes" id="UP001299608">
    <property type="component" value="Unassembled WGS sequence"/>
</dbReference>
<name>A0AAW5BXR1_9FIRM</name>
<reference evidence="1" key="1">
    <citation type="submission" date="2022-01" db="EMBL/GenBank/DDBJ databases">
        <title>Collection of gut derived symbiotic bacterial strains cultured from healthy donors.</title>
        <authorList>
            <person name="Lin H."/>
            <person name="Kohout C."/>
            <person name="Waligurski E."/>
            <person name="Pamer E.G."/>
        </authorList>
    </citation>
    <scope>NUCLEOTIDE SEQUENCE</scope>
    <source>
        <strain evidence="1">DFI.6.55</strain>
    </source>
</reference>
<dbReference type="InterPro" id="IPR046313">
    <property type="entry name" value="DUF6465"/>
</dbReference>
<accession>A0AAW5BXR1</accession>
<evidence type="ECO:0000313" key="2">
    <source>
        <dbReference type="Proteomes" id="UP001299608"/>
    </source>
</evidence>
<organism evidence="1 2">
    <name type="scientific">Enterocloster aldenensis</name>
    <dbReference type="NCBI Taxonomy" id="358742"/>
    <lineage>
        <taxon>Bacteria</taxon>
        <taxon>Bacillati</taxon>
        <taxon>Bacillota</taxon>
        <taxon>Clostridia</taxon>
        <taxon>Lachnospirales</taxon>
        <taxon>Lachnospiraceae</taxon>
        <taxon>Enterocloster</taxon>
    </lineage>
</organism>
<proteinExistence type="predicted"/>
<gene>
    <name evidence="1" type="ORF">L0N08_11555</name>
</gene>
<evidence type="ECO:0000313" key="1">
    <source>
        <dbReference type="EMBL" id="MCG4746051.1"/>
    </source>
</evidence>
<dbReference type="Pfam" id="PF20069">
    <property type="entry name" value="DUF6465"/>
    <property type="match status" value="1"/>
</dbReference>
<comment type="caution">
    <text evidence="1">The sequence shown here is derived from an EMBL/GenBank/DDBJ whole genome shotgun (WGS) entry which is preliminary data.</text>
</comment>
<protein>
    <submittedName>
        <fullName evidence="1">DUF6465 family protein</fullName>
    </submittedName>
</protein>
<sequence length="125" mass="13348">MTRPRRNTAAAAVKVDTAEAVQAVKEESGVCAAGEKGAVSAAGQKKSACVAEEKYTTHEAGRTVVVEFAGKQIMAKDVLQKAEEAYLAAHKDVEIKTLELYISPEQNAAYYVVNGEASEDFVVQL</sequence>